<evidence type="ECO:0000256" key="1">
    <source>
        <dbReference type="SAM" id="MobiDB-lite"/>
    </source>
</evidence>
<sequence length="421" mass="46404">MDGSNEKKTTKRAATRRTRGRPTKREEILANMAVVFDPSAIGKIVFDKGATTQDLIQATGLEAKLNEISRKITERLEGIRKDAESLSATERAAGGSFASLRSWADDEVPGKVIHRCELQSYSNERVIAALLAHLVEHVVIGEELRSISHAARRRAADELRRFTLGIEEFAIRLSAAGVVDADVRKMSKKKLAAVIALIKDVSEDEAMEALADVPMDPFPFPEFDVSSLNGDSGGDEGQRDEPKSGYPSFDHKAEHDDGVRGAGYGSVPAFDAPKPTPKNRWDYLNLTALGYRIEEADPSTDADMEALQMKLPEVSTIREIAMPRSPEMMMVDGIEGQKDRIIFDRFVRRYCERTGLPMSEMEKRALGLLLVDLPSPGPDRNLGRNGWYHGIVLPGVSGSNRVRRVVSIDQSPEALSEAFSL</sequence>
<gene>
    <name evidence="2" type="ORF">FHS54_001976</name>
</gene>
<proteinExistence type="predicted"/>
<dbReference type="RefSeq" id="WP_167303640.1">
    <property type="nucleotide sequence ID" value="NZ_JAASQR010000003.1"/>
</dbReference>
<feature type="region of interest" description="Disordered" evidence="1">
    <location>
        <begin position="1"/>
        <end position="24"/>
    </location>
</feature>
<feature type="region of interest" description="Disordered" evidence="1">
    <location>
        <begin position="224"/>
        <end position="273"/>
    </location>
</feature>
<evidence type="ECO:0000313" key="2">
    <source>
        <dbReference type="EMBL" id="NIJ16987.1"/>
    </source>
</evidence>
<organism evidence="2 3">
    <name type="scientific">Sphingobium vermicomposti</name>
    <dbReference type="NCBI Taxonomy" id="529005"/>
    <lineage>
        <taxon>Bacteria</taxon>
        <taxon>Pseudomonadati</taxon>
        <taxon>Pseudomonadota</taxon>
        <taxon>Alphaproteobacteria</taxon>
        <taxon>Sphingomonadales</taxon>
        <taxon>Sphingomonadaceae</taxon>
        <taxon>Sphingobium</taxon>
    </lineage>
</organism>
<keyword evidence="3" id="KW-1185">Reference proteome</keyword>
<feature type="compositionally biased region" description="Basic residues" evidence="1">
    <location>
        <begin position="9"/>
        <end position="22"/>
    </location>
</feature>
<protein>
    <submittedName>
        <fullName evidence="2">Uncharacterized protein</fullName>
    </submittedName>
</protein>
<dbReference type="Proteomes" id="UP000576821">
    <property type="component" value="Unassembled WGS sequence"/>
</dbReference>
<accession>A0A846M450</accession>
<feature type="compositionally biased region" description="Basic and acidic residues" evidence="1">
    <location>
        <begin position="236"/>
        <end position="259"/>
    </location>
</feature>
<evidence type="ECO:0000313" key="3">
    <source>
        <dbReference type="Proteomes" id="UP000576821"/>
    </source>
</evidence>
<comment type="caution">
    <text evidence="2">The sequence shown here is derived from an EMBL/GenBank/DDBJ whole genome shotgun (WGS) entry which is preliminary data.</text>
</comment>
<dbReference type="AlphaFoldDB" id="A0A846M450"/>
<dbReference type="EMBL" id="JAASQR010000003">
    <property type="protein sequence ID" value="NIJ16987.1"/>
    <property type="molecule type" value="Genomic_DNA"/>
</dbReference>
<reference evidence="2 3" key="1">
    <citation type="submission" date="2020-03" db="EMBL/GenBank/DDBJ databases">
        <title>Genomic Encyclopedia of Type Strains, Phase IV (KMG-IV): sequencing the most valuable type-strain genomes for metagenomic binning, comparative biology and taxonomic classification.</title>
        <authorList>
            <person name="Goeker M."/>
        </authorList>
    </citation>
    <scope>NUCLEOTIDE SEQUENCE [LARGE SCALE GENOMIC DNA]</scope>
    <source>
        <strain evidence="2 3">DSM 21299</strain>
    </source>
</reference>
<name>A0A846M450_9SPHN</name>